<evidence type="ECO:0000256" key="1">
    <source>
        <dbReference type="ARBA" id="ARBA00022723"/>
    </source>
</evidence>
<comment type="similarity">
    <text evidence="4">Belongs to the cyclic nucleotide phosphodiesterase class-III family.</text>
</comment>
<evidence type="ECO:0000256" key="2">
    <source>
        <dbReference type="ARBA" id="ARBA00022801"/>
    </source>
</evidence>
<evidence type="ECO:0000313" key="7">
    <source>
        <dbReference type="Proteomes" id="UP001249291"/>
    </source>
</evidence>
<dbReference type="GO" id="GO:0004115">
    <property type="term" value="F:3',5'-cyclic-AMP phosphodiesterase activity"/>
    <property type="evidence" value="ECO:0007669"/>
    <property type="project" value="UniProtKB-EC"/>
</dbReference>
<dbReference type="RefSeq" id="WP_309692971.1">
    <property type="nucleotide sequence ID" value="NZ_JAVIZQ010000001.1"/>
</dbReference>
<keyword evidence="7" id="KW-1185">Reference proteome</keyword>
<protein>
    <submittedName>
        <fullName evidence="6">Icc protein</fullName>
        <ecNumber evidence="6">3.1.4.53</ecNumber>
    </submittedName>
</protein>
<dbReference type="SUPFAM" id="SSF56300">
    <property type="entry name" value="Metallo-dependent phosphatases"/>
    <property type="match status" value="1"/>
</dbReference>
<dbReference type="InterPro" id="IPR050884">
    <property type="entry name" value="CNP_phosphodiesterase-III"/>
</dbReference>
<keyword evidence="3" id="KW-0408">Iron</keyword>
<feature type="domain" description="Calcineurin-like phosphoesterase" evidence="5">
    <location>
        <begin position="12"/>
        <end position="209"/>
    </location>
</feature>
<comment type="caution">
    <text evidence="6">The sequence shown here is derived from an EMBL/GenBank/DDBJ whole genome shotgun (WGS) entry which is preliminary data.</text>
</comment>
<dbReference type="PANTHER" id="PTHR42988">
    <property type="entry name" value="PHOSPHOHYDROLASE"/>
    <property type="match status" value="1"/>
</dbReference>
<dbReference type="EC" id="3.1.4.53" evidence="6"/>
<dbReference type="Gene3D" id="3.60.21.10">
    <property type="match status" value="1"/>
</dbReference>
<gene>
    <name evidence="6" type="ORF">QE375_003203</name>
</gene>
<evidence type="ECO:0000256" key="3">
    <source>
        <dbReference type="ARBA" id="ARBA00023004"/>
    </source>
</evidence>
<name>A0ABU1HUC5_9MICO</name>
<keyword evidence="2 6" id="KW-0378">Hydrolase</keyword>
<dbReference type="Pfam" id="PF00149">
    <property type="entry name" value="Metallophos"/>
    <property type="match status" value="1"/>
</dbReference>
<evidence type="ECO:0000313" key="6">
    <source>
        <dbReference type="EMBL" id="MDR6143649.1"/>
    </source>
</evidence>
<dbReference type="InterPro" id="IPR004843">
    <property type="entry name" value="Calcineurin-like_PHP"/>
</dbReference>
<dbReference type="EMBL" id="JAVIZQ010000001">
    <property type="protein sequence ID" value="MDR6143649.1"/>
    <property type="molecule type" value="Genomic_DNA"/>
</dbReference>
<dbReference type="PANTHER" id="PTHR42988:SF2">
    <property type="entry name" value="CYCLIC NUCLEOTIDE PHOSPHODIESTERASE CBUA0032-RELATED"/>
    <property type="match status" value="1"/>
</dbReference>
<sequence length="302" mass="31913">MILTEHSRPSHTFVHISDTHLPGERAPLYGSGADADANLASVLSRLVSSGLRPDALLFTGDLADRGDASSYRRLRELVAPAVDALGCEVVWAMGNHDERGAMRAELGLAGGASDAVVEVRRFGGMRVIVLDSTVPGEHWGRVDEAQLEWLAAELSAPAPEGSLLLIHHPPLPTVLDLAVTVELREQSALAAVLAGSDVRGILSGHVHHPSFGTFAGIPVAAASSSAYGQDLAQPVGATRGQDAAQGYNLVHVYDGTIVHSVVGLEVGADVGEPVAAEEAGRRIARRGIEWRERCSSVERWMN</sequence>
<evidence type="ECO:0000256" key="4">
    <source>
        <dbReference type="ARBA" id="ARBA00025742"/>
    </source>
</evidence>
<accession>A0ABU1HUC5</accession>
<dbReference type="InterPro" id="IPR029052">
    <property type="entry name" value="Metallo-depent_PP-like"/>
</dbReference>
<reference evidence="6 7" key="1">
    <citation type="submission" date="2023-08" db="EMBL/GenBank/DDBJ databases">
        <title>Functional and genomic diversity of the sorghum phyllosphere microbiome.</title>
        <authorList>
            <person name="Shade A."/>
        </authorList>
    </citation>
    <scope>NUCLEOTIDE SEQUENCE [LARGE SCALE GENOMIC DNA]</scope>
    <source>
        <strain evidence="6 7">SORGH_AS_0445</strain>
    </source>
</reference>
<organism evidence="6 7">
    <name type="scientific">Microbacterium foliorum</name>
    <dbReference type="NCBI Taxonomy" id="104336"/>
    <lineage>
        <taxon>Bacteria</taxon>
        <taxon>Bacillati</taxon>
        <taxon>Actinomycetota</taxon>
        <taxon>Actinomycetes</taxon>
        <taxon>Micrococcales</taxon>
        <taxon>Microbacteriaceae</taxon>
        <taxon>Microbacterium</taxon>
    </lineage>
</organism>
<dbReference type="Proteomes" id="UP001249291">
    <property type="component" value="Unassembled WGS sequence"/>
</dbReference>
<proteinExistence type="inferred from homology"/>
<evidence type="ECO:0000259" key="5">
    <source>
        <dbReference type="Pfam" id="PF00149"/>
    </source>
</evidence>
<keyword evidence="1" id="KW-0479">Metal-binding</keyword>